<dbReference type="EMBL" id="KZ994741">
    <property type="protein sequence ID" value="RKO92188.1"/>
    <property type="molecule type" value="Genomic_DNA"/>
</dbReference>
<dbReference type="Gene3D" id="1.10.620.20">
    <property type="entry name" value="Ribonucleotide Reductase, subunit A"/>
    <property type="match status" value="1"/>
</dbReference>
<dbReference type="CDD" id="cd01049">
    <property type="entry name" value="RNRR2"/>
    <property type="match status" value="1"/>
</dbReference>
<dbReference type="Proteomes" id="UP000269721">
    <property type="component" value="Unassembled WGS sequence"/>
</dbReference>
<evidence type="ECO:0000313" key="2">
    <source>
        <dbReference type="EMBL" id="RKO92188.1"/>
    </source>
</evidence>
<dbReference type="InterPro" id="IPR012348">
    <property type="entry name" value="RNR-like"/>
</dbReference>
<dbReference type="SUPFAM" id="SSF47240">
    <property type="entry name" value="Ferritin-like"/>
    <property type="match status" value="1"/>
</dbReference>
<dbReference type="OrthoDB" id="2093646at2759"/>
<name>A0A4P9WKT0_9FUNG</name>
<reference evidence="3" key="1">
    <citation type="journal article" date="2018" name="Nat. Microbiol.">
        <title>Leveraging single-cell genomics to expand the fungal tree of life.</title>
        <authorList>
            <person name="Ahrendt S.R."/>
            <person name="Quandt C.A."/>
            <person name="Ciobanu D."/>
            <person name="Clum A."/>
            <person name="Salamov A."/>
            <person name="Andreopoulos B."/>
            <person name="Cheng J.F."/>
            <person name="Woyke T."/>
            <person name="Pelin A."/>
            <person name="Henrissat B."/>
            <person name="Reynolds N.K."/>
            <person name="Benny G.L."/>
            <person name="Smith M.E."/>
            <person name="James T.Y."/>
            <person name="Grigoriev I.V."/>
        </authorList>
    </citation>
    <scope>NUCLEOTIDE SEQUENCE [LARGE SCALE GENOMIC DNA]</scope>
</reference>
<sequence length="377" mass="41592">MLAASKEDAASFSAASFSALSLEEDWDKPRGPPVVETKEAILVENPRRFVLFPIEHNDIWQSYKAAEASFWNAEEIELHEDGTAFPNLHGKTRALLLHAVALLATHDSLMGVDVTTKLSSEIQISEARCFFGFWAMQRNIHAEIATNLVDSFCSGEGRDFVFEAVRELPSTFKKTAWVQRHITDSSEHFSVRIISLALYVATIQTSSLSLLLHIAKPADTSSPQPVSSRTCALPGLTHAVCKIVRDLSHYRRFAVQISRMLTSRPSTGLVHMIAKEAVEIERQTVEDLVALAGSSVDIAGQPLDAAAVTKKCQFEADVCLRELGYPPIVGGENPMQWIDTLVEAETRKGAKEGEKKVVKKQAPKMKAAQAFTIDEDF</sequence>
<dbReference type="PANTHER" id="PTHR23409:SF18">
    <property type="entry name" value="RIBONUCLEOSIDE-DIPHOSPHATE REDUCTASE SUBUNIT M2"/>
    <property type="match status" value="1"/>
</dbReference>
<dbReference type="InterPro" id="IPR033909">
    <property type="entry name" value="RNR_small"/>
</dbReference>
<accession>A0A4P9WKT0</accession>
<dbReference type="GO" id="GO:0016491">
    <property type="term" value="F:oxidoreductase activity"/>
    <property type="evidence" value="ECO:0007669"/>
    <property type="project" value="InterPro"/>
</dbReference>
<dbReference type="InterPro" id="IPR000358">
    <property type="entry name" value="RNR_small_fam"/>
</dbReference>
<evidence type="ECO:0000313" key="3">
    <source>
        <dbReference type="Proteomes" id="UP000269721"/>
    </source>
</evidence>
<protein>
    <submittedName>
        <fullName evidence="2">Ferritin-like superfamily</fullName>
    </submittedName>
</protein>
<organism evidence="2 3">
    <name type="scientific">Blyttiomyces helicus</name>
    <dbReference type="NCBI Taxonomy" id="388810"/>
    <lineage>
        <taxon>Eukaryota</taxon>
        <taxon>Fungi</taxon>
        <taxon>Fungi incertae sedis</taxon>
        <taxon>Chytridiomycota</taxon>
        <taxon>Chytridiomycota incertae sedis</taxon>
        <taxon>Chytridiomycetes</taxon>
        <taxon>Chytridiomycetes incertae sedis</taxon>
        <taxon>Blyttiomyces</taxon>
    </lineage>
</organism>
<evidence type="ECO:0000256" key="1">
    <source>
        <dbReference type="ARBA" id="ARBA00009303"/>
    </source>
</evidence>
<dbReference type="InterPro" id="IPR009078">
    <property type="entry name" value="Ferritin-like_SF"/>
</dbReference>
<dbReference type="AlphaFoldDB" id="A0A4P9WKT0"/>
<gene>
    <name evidence="2" type="ORF">BDK51DRAFT_19604</name>
</gene>
<comment type="similarity">
    <text evidence="1">Belongs to the ribonucleoside diphosphate reductase small chain family.</text>
</comment>
<keyword evidence="3" id="KW-1185">Reference proteome</keyword>
<proteinExistence type="inferred from homology"/>
<dbReference type="Pfam" id="PF00268">
    <property type="entry name" value="Ribonuc_red_sm"/>
    <property type="match status" value="1"/>
</dbReference>
<dbReference type="PANTHER" id="PTHR23409">
    <property type="entry name" value="RIBONUCLEOSIDE-DIPHOSPHATE REDUCTASE SMALL CHAIN"/>
    <property type="match status" value="1"/>
</dbReference>
<dbReference type="GO" id="GO:0009263">
    <property type="term" value="P:deoxyribonucleotide biosynthetic process"/>
    <property type="evidence" value="ECO:0007669"/>
    <property type="project" value="InterPro"/>
</dbReference>